<evidence type="ECO:0000313" key="3">
    <source>
        <dbReference type="Proteomes" id="UP000635885"/>
    </source>
</evidence>
<feature type="chain" id="PRO_5047202852" evidence="1">
    <location>
        <begin position="24"/>
        <end position="256"/>
    </location>
</feature>
<reference evidence="3" key="1">
    <citation type="journal article" date="2019" name="Int. J. Syst. Evol. Microbiol.">
        <title>The Global Catalogue of Microorganisms (GCM) 10K type strain sequencing project: providing services to taxonomists for standard genome sequencing and annotation.</title>
        <authorList>
            <consortium name="The Broad Institute Genomics Platform"/>
            <consortium name="The Broad Institute Genome Sequencing Center for Infectious Disease"/>
            <person name="Wu L."/>
            <person name="Ma J."/>
        </authorList>
    </citation>
    <scope>NUCLEOTIDE SEQUENCE [LARGE SCALE GENOMIC DNA]</scope>
    <source>
        <strain evidence="3">CGMCC 1.12479</strain>
    </source>
</reference>
<dbReference type="RefSeq" id="WP_229744550.1">
    <property type="nucleotide sequence ID" value="NZ_BMFD01000017.1"/>
</dbReference>
<evidence type="ECO:0000313" key="2">
    <source>
        <dbReference type="EMBL" id="GGC52083.1"/>
    </source>
</evidence>
<organism evidence="2 3">
    <name type="scientific">Belliella aquatica</name>
    <dbReference type="NCBI Taxonomy" id="1323734"/>
    <lineage>
        <taxon>Bacteria</taxon>
        <taxon>Pseudomonadati</taxon>
        <taxon>Bacteroidota</taxon>
        <taxon>Cytophagia</taxon>
        <taxon>Cytophagales</taxon>
        <taxon>Cyclobacteriaceae</taxon>
        <taxon>Belliella</taxon>
    </lineage>
</organism>
<dbReference type="EMBL" id="BMFD01000017">
    <property type="protein sequence ID" value="GGC52083.1"/>
    <property type="molecule type" value="Genomic_DNA"/>
</dbReference>
<dbReference type="Proteomes" id="UP000635885">
    <property type="component" value="Unassembled WGS sequence"/>
</dbReference>
<feature type="signal peptide" evidence="1">
    <location>
        <begin position="1"/>
        <end position="23"/>
    </location>
</feature>
<keyword evidence="3" id="KW-1185">Reference proteome</keyword>
<name>A0ABQ1N2E1_9BACT</name>
<protein>
    <submittedName>
        <fullName evidence="2">Uncharacterized protein</fullName>
    </submittedName>
</protein>
<proteinExistence type="predicted"/>
<evidence type="ECO:0000256" key="1">
    <source>
        <dbReference type="SAM" id="SignalP"/>
    </source>
</evidence>
<keyword evidence="1" id="KW-0732">Signal</keyword>
<comment type="caution">
    <text evidence="2">The sequence shown here is derived from an EMBL/GenBank/DDBJ whole genome shotgun (WGS) entry which is preliminary data.</text>
</comment>
<accession>A0ABQ1N2E1</accession>
<sequence>MKGMKFKILILFLLIFKLSYSQSDELDGNKLTYVRNVIELFKQSNVDSISSVMNYPLRRAYPIPSVKNEIEFKLRFTEIFDKTLIDRIANSKIEQWSDVGWRGIMLDNGVIWIDSYQGQIIAVNYQSDFEKKQIQELIEKEREKLHSSLKTFESPIYKIMTQNYLIRIDKLSDYKYRYASWKIGEEESSKPDIIINNGELEFEGSGGNHVITFTNDIYTYKIYRNIIGEEDSPDTTLEVEKNGKIILTENGKLIAE</sequence>
<gene>
    <name evidence="2" type="ORF">GCM10010993_33200</name>
</gene>